<dbReference type="EMBL" id="VYZN01000016">
    <property type="protein sequence ID" value="KAE9538556.1"/>
    <property type="molecule type" value="Genomic_DNA"/>
</dbReference>
<dbReference type="NCBIfam" id="TIGR00469">
    <property type="entry name" value="pheS_mito"/>
    <property type="match status" value="1"/>
</dbReference>
<dbReference type="SUPFAM" id="SSF54991">
    <property type="entry name" value="Anticodon-binding domain of PheRS"/>
    <property type="match status" value="1"/>
</dbReference>
<evidence type="ECO:0000256" key="15">
    <source>
        <dbReference type="ARBA" id="ARBA00060211"/>
    </source>
</evidence>
<comment type="caution">
    <text evidence="19">The sequence shown here is derived from an EMBL/GenBank/DDBJ whole genome shotgun (WGS) entry which is preliminary data.</text>
</comment>
<evidence type="ECO:0000256" key="3">
    <source>
        <dbReference type="ARBA" id="ARBA00011245"/>
    </source>
</evidence>
<comment type="similarity">
    <text evidence="2">Belongs to the class-II aminoacyl-tRNA synthetase family.</text>
</comment>
<dbReference type="FunFam" id="3.30.930.10:FF:000041">
    <property type="entry name" value="Phenylalanyl-tRNA synthetase 2, mitochondrial"/>
    <property type="match status" value="1"/>
</dbReference>
<evidence type="ECO:0000256" key="11">
    <source>
        <dbReference type="ARBA" id="ARBA00023128"/>
    </source>
</evidence>
<keyword evidence="5" id="KW-0436">Ligase</keyword>
<dbReference type="InterPro" id="IPR045864">
    <property type="entry name" value="aa-tRNA-synth_II/BPL/LPL"/>
</dbReference>
<dbReference type="InterPro" id="IPR004530">
    <property type="entry name" value="Phe-tRNA-synth_IIc_mito"/>
</dbReference>
<keyword evidence="20" id="KW-1185">Reference proteome</keyword>
<dbReference type="Pfam" id="PF03147">
    <property type="entry name" value="FDX-ACB"/>
    <property type="match status" value="1"/>
</dbReference>
<dbReference type="SMART" id="SM00896">
    <property type="entry name" value="FDX-ACB"/>
    <property type="match status" value="1"/>
</dbReference>
<dbReference type="GO" id="GO:0005759">
    <property type="term" value="C:mitochondrial matrix"/>
    <property type="evidence" value="ECO:0007669"/>
    <property type="project" value="UniProtKB-SubCell"/>
</dbReference>
<evidence type="ECO:0000256" key="12">
    <source>
        <dbReference type="ARBA" id="ARBA00023146"/>
    </source>
</evidence>
<keyword evidence="8" id="KW-0648">Protein biosynthesis</keyword>
<organism evidence="19 20">
    <name type="scientific">Aphis glycines</name>
    <name type="common">Soybean aphid</name>
    <dbReference type="NCBI Taxonomy" id="307491"/>
    <lineage>
        <taxon>Eukaryota</taxon>
        <taxon>Metazoa</taxon>
        <taxon>Ecdysozoa</taxon>
        <taxon>Arthropoda</taxon>
        <taxon>Hexapoda</taxon>
        <taxon>Insecta</taxon>
        <taxon>Pterygota</taxon>
        <taxon>Neoptera</taxon>
        <taxon>Paraneoptera</taxon>
        <taxon>Hemiptera</taxon>
        <taxon>Sternorrhyncha</taxon>
        <taxon>Aphidomorpha</taxon>
        <taxon>Aphidoidea</taxon>
        <taxon>Aphididae</taxon>
        <taxon>Aphidini</taxon>
        <taxon>Aphis</taxon>
        <taxon>Aphis</taxon>
    </lineage>
</organism>
<sequence>MFKQQFNTRVFFFRHFKTRNSYKIKATYSNISCAASKSVVVDGKSYIGDEYTNVTPKILSFIGINNHNRKDHPLNLFKQRLVDFFYDHFRGRTGNPIFSIYDKISPVVTTNENFDSLLVPKDHPSRNKTDSYYLNKTHMLRAHCTAHQSELIKMGLDNFVIFGDVYRRDEIDATHYPVFHQADGVHIFTPNELELIHGSNVNIFDNDKNNSNNEKQEVYSIEANDIVTNHLKKTLVAMIKKVFGEEIEYRWISEYFPFTHPSFELEINYNGQWIEALGCGVIRHEILKNAGAGNRIGWAFGLGLERLAMPFYSIPDIRLFWSKDSGFLNQFQNLPKDGRMKYKPISIYPQCINDISFWLPKEKPFCPNDFYELVGNYGGQLVEQVKLIDQFTHPKTGNVSHCYRIVYRHLEKTLSQAEVNEVHKLIETNATQILGIKLR</sequence>
<keyword evidence="7" id="KW-0067">ATP-binding</keyword>
<dbReference type="Proteomes" id="UP000475862">
    <property type="component" value="Unassembled WGS sequence"/>
</dbReference>
<evidence type="ECO:0000256" key="1">
    <source>
        <dbReference type="ARBA" id="ARBA00004305"/>
    </source>
</evidence>
<evidence type="ECO:0000256" key="10">
    <source>
        <dbReference type="ARBA" id="ARBA00022990"/>
    </source>
</evidence>
<evidence type="ECO:0000256" key="14">
    <source>
        <dbReference type="ARBA" id="ARBA00049255"/>
    </source>
</evidence>
<evidence type="ECO:0000256" key="2">
    <source>
        <dbReference type="ARBA" id="ARBA00008226"/>
    </source>
</evidence>
<evidence type="ECO:0000259" key="18">
    <source>
        <dbReference type="PROSITE" id="PS51447"/>
    </source>
</evidence>
<comment type="subcellular location">
    <subcellularLocation>
        <location evidence="1">Mitochondrion matrix</location>
    </subcellularLocation>
</comment>
<feature type="domain" description="Aminoacyl-transfer RNA synthetases class-II family profile" evidence="17">
    <location>
        <begin position="162"/>
        <end position="344"/>
    </location>
</feature>
<evidence type="ECO:0000256" key="7">
    <source>
        <dbReference type="ARBA" id="ARBA00022840"/>
    </source>
</evidence>
<dbReference type="FunFam" id="3.30.70.380:FF:000002">
    <property type="entry name" value="phenylalanine--tRNA ligase, mitochondrial"/>
    <property type="match status" value="1"/>
</dbReference>
<name>A0A6G0TTH6_APHGL</name>
<dbReference type="GO" id="GO:0004826">
    <property type="term" value="F:phenylalanine-tRNA ligase activity"/>
    <property type="evidence" value="ECO:0007669"/>
    <property type="project" value="UniProtKB-EC"/>
</dbReference>
<reference evidence="19 20" key="1">
    <citation type="submission" date="2019-08" db="EMBL/GenBank/DDBJ databases">
        <title>The genome of the soybean aphid Biotype 1, its phylome, world population structure and adaptation to the North American continent.</title>
        <authorList>
            <person name="Giordano R."/>
            <person name="Donthu R.K."/>
            <person name="Hernandez A.G."/>
            <person name="Wright C.L."/>
            <person name="Zimin A.V."/>
        </authorList>
    </citation>
    <scope>NUCLEOTIDE SEQUENCE [LARGE SCALE GENOMIC DNA]</scope>
    <source>
        <tissue evidence="19">Whole aphids</tissue>
    </source>
</reference>
<keyword evidence="9" id="KW-0809">Transit peptide</keyword>
<dbReference type="InterPro" id="IPR005121">
    <property type="entry name" value="Fdx_antiC-bd"/>
</dbReference>
<dbReference type="SUPFAM" id="SSF55681">
    <property type="entry name" value="Class II aaRS and biotin synthetases"/>
    <property type="match status" value="1"/>
</dbReference>
<dbReference type="Gene3D" id="3.30.930.10">
    <property type="entry name" value="Bira Bifunctional Protein, Domain 2"/>
    <property type="match status" value="1"/>
</dbReference>
<keyword evidence="6" id="KW-0547">Nucleotide-binding</keyword>
<dbReference type="PANTHER" id="PTHR11538:SF41">
    <property type="entry name" value="PHENYLALANINE--TRNA LIGASE, MITOCHONDRIAL"/>
    <property type="match status" value="1"/>
</dbReference>
<dbReference type="OrthoDB" id="26899at2759"/>
<feature type="domain" description="FDX-ACB" evidence="18">
    <location>
        <begin position="346"/>
        <end position="439"/>
    </location>
</feature>
<dbReference type="GO" id="GO:0005524">
    <property type="term" value="F:ATP binding"/>
    <property type="evidence" value="ECO:0007669"/>
    <property type="project" value="UniProtKB-KW"/>
</dbReference>
<evidence type="ECO:0000256" key="9">
    <source>
        <dbReference type="ARBA" id="ARBA00022946"/>
    </source>
</evidence>
<evidence type="ECO:0000256" key="16">
    <source>
        <dbReference type="ARBA" id="ARBA00073229"/>
    </source>
</evidence>
<dbReference type="InterPro" id="IPR036690">
    <property type="entry name" value="Fdx_antiC-bd_sf"/>
</dbReference>
<keyword evidence="11" id="KW-0496">Mitochondrion</keyword>
<protein>
    <recommendedName>
        <fullName evidence="16">Phenylalanine--tRNA ligase, mitochondrial</fullName>
        <ecNumber evidence="4">6.1.1.20</ecNumber>
    </recommendedName>
    <alternativeName>
        <fullName evidence="13">Phenylalanyl-tRNA synthetase</fullName>
    </alternativeName>
</protein>
<accession>A0A6G0TTH6</accession>
<evidence type="ECO:0000256" key="4">
    <source>
        <dbReference type="ARBA" id="ARBA00012814"/>
    </source>
</evidence>
<comment type="subunit">
    <text evidence="3">Monomer.</text>
</comment>
<dbReference type="PROSITE" id="PS51447">
    <property type="entry name" value="FDX_ACB"/>
    <property type="match status" value="1"/>
</dbReference>
<dbReference type="InterPro" id="IPR006195">
    <property type="entry name" value="aa-tRNA-synth_II"/>
</dbReference>
<keyword evidence="12" id="KW-0030">Aminoacyl-tRNA synthetase</keyword>
<evidence type="ECO:0000256" key="5">
    <source>
        <dbReference type="ARBA" id="ARBA00022598"/>
    </source>
</evidence>
<evidence type="ECO:0000313" key="20">
    <source>
        <dbReference type="Proteomes" id="UP000475862"/>
    </source>
</evidence>
<comment type="function">
    <text evidence="15">Is responsible for the charging of tRNA(Phe) with phenylalanine in mitochondrial translation. To a lesser extent, also catalyzes direct attachment of m-Tyr (an oxidized version of Phe) to tRNA(Phe), thereby opening the way for delivery of the misacylated tRNA to the ribosome and incorporation of ROS-damaged amino acid into proteins.</text>
</comment>
<dbReference type="PANTHER" id="PTHR11538">
    <property type="entry name" value="PHENYLALANYL-TRNA SYNTHETASE"/>
    <property type="match status" value="1"/>
</dbReference>
<dbReference type="InterPro" id="IPR002319">
    <property type="entry name" value="Phenylalanyl-tRNA_Synthase"/>
</dbReference>
<dbReference type="CDD" id="cd00496">
    <property type="entry name" value="PheRS_alpha_core"/>
    <property type="match status" value="1"/>
</dbReference>
<evidence type="ECO:0000256" key="13">
    <source>
        <dbReference type="ARBA" id="ARBA00031194"/>
    </source>
</evidence>
<dbReference type="Pfam" id="PF01409">
    <property type="entry name" value="tRNA-synt_2d"/>
    <property type="match status" value="2"/>
</dbReference>
<evidence type="ECO:0000256" key="6">
    <source>
        <dbReference type="ARBA" id="ARBA00022741"/>
    </source>
</evidence>
<evidence type="ECO:0000256" key="8">
    <source>
        <dbReference type="ARBA" id="ARBA00022917"/>
    </source>
</evidence>
<gene>
    <name evidence="19" type="ORF">AGLY_005655</name>
</gene>
<dbReference type="GO" id="GO:0006432">
    <property type="term" value="P:phenylalanyl-tRNA aminoacylation"/>
    <property type="evidence" value="ECO:0007669"/>
    <property type="project" value="InterPro"/>
</dbReference>
<evidence type="ECO:0000259" key="17">
    <source>
        <dbReference type="PROSITE" id="PS50862"/>
    </source>
</evidence>
<dbReference type="PROSITE" id="PS50862">
    <property type="entry name" value="AA_TRNA_LIGASE_II"/>
    <property type="match status" value="1"/>
</dbReference>
<dbReference type="Gene3D" id="3.30.70.380">
    <property type="entry name" value="Ferrodoxin-fold anticodon-binding domain"/>
    <property type="match status" value="1"/>
</dbReference>
<comment type="catalytic activity">
    <reaction evidence="14">
        <text>tRNA(Phe) + L-phenylalanine + ATP = L-phenylalanyl-tRNA(Phe) + AMP + diphosphate + H(+)</text>
        <dbReference type="Rhea" id="RHEA:19413"/>
        <dbReference type="Rhea" id="RHEA-COMP:9668"/>
        <dbReference type="Rhea" id="RHEA-COMP:9699"/>
        <dbReference type="ChEBI" id="CHEBI:15378"/>
        <dbReference type="ChEBI" id="CHEBI:30616"/>
        <dbReference type="ChEBI" id="CHEBI:33019"/>
        <dbReference type="ChEBI" id="CHEBI:58095"/>
        <dbReference type="ChEBI" id="CHEBI:78442"/>
        <dbReference type="ChEBI" id="CHEBI:78531"/>
        <dbReference type="ChEBI" id="CHEBI:456215"/>
        <dbReference type="EC" id="6.1.1.20"/>
    </reaction>
</comment>
<keyword evidence="10" id="KW-0007">Acetylation</keyword>
<evidence type="ECO:0000313" key="19">
    <source>
        <dbReference type="EMBL" id="KAE9538556.1"/>
    </source>
</evidence>
<proteinExistence type="inferred from homology"/>
<dbReference type="AlphaFoldDB" id="A0A6G0TTH6"/>
<dbReference type="EC" id="6.1.1.20" evidence="4"/>
<dbReference type="GO" id="GO:0000049">
    <property type="term" value="F:tRNA binding"/>
    <property type="evidence" value="ECO:0007669"/>
    <property type="project" value="InterPro"/>
</dbReference>